<organism evidence="1 2">
    <name type="scientific">Mucilaginibacter gossypii</name>
    <dbReference type="NCBI Taxonomy" id="551996"/>
    <lineage>
        <taxon>Bacteria</taxon>
        <taxon>Pseudomonadati</taxon>
        <taxon>Bacteroidota</taxon>
        <taxon>Sphingobacteriia</taxon>
        <taxon>Sphingobacteriales</taxon>
        <taxon>Sphingobacteriaceae</taxon>
        <taxon>Mucilaginibacter</taxon>
    </lineage>
</organism>
<evidence type="ECO:0000313" key="2">
    <source>
        <dbReference type="Proteomes" id="UP000199705"/>
    </source>
</evidence>
<keyword evidence="2" id="KW-1185">Reference proteome</keyword>
<gene>
    <name evidence="1" type="ORF">SAMN05192573_13127</name>
</gene>
<evidence type="ECO:0000313" key="1">
    <source>
        <dbReference type="EMBL" id="SDI75759.1"/>
    </source>
</evidence>
<dbReference type="STRING" id="551996.SAMN05192573_13127"/>
<reference evidence="2" key="1">
    <citation type="submission" date="2016-10" db="EMBL/GenBank/DDBJ databases">
        <authorList>
            <person name="Varghese N."/>
            <person name="Submissions S."/>
        </authorList>
    </citation>
    <scope>NUCLEOTIDE SEQUENCE [LARGE SCALE GENOMIC DNA]</scope>
    <source>
        <strain evidence="2">Gh-67</strain>
    </source>
</reference>
<name>A0A1G8N652_9SPHI</name>
<dbReference type="AlphaFoldDB" id="A0A1G8N652"/>
<sequence>MRRGIAKVVFRFFIEVKNVVLKPANMITTDCKAGTISSQRNVAHPKITFVYVTNAFEFVAL</sequence>
<protein>
    <submittedName>
        <fullName evidence="1">Uncharacterized protein</fullName>
    </submittedName>
</protein>
<accession>A0A1G8N652</accession>
<proteinExistence type="predicted"/>
<dbReference type="Proteomes" id="UP000199705">
    <property type="component" value="Unassembled WGS sequence"/>
</dbReference>
<dbReference type="EMBL" id="FNCG01000031">
    <property type="protein sequence ID" value="SDI75759.1"/>
    <property type="molecule type" value="Genomic_DNA"/>
</dbReference>